<organism evidence="2 3">
    <name type="scientific">Stachybotrys chartarum (strain CBS 109288 / IBT 7711)</name>
    <name type="common">Toxic black mold</name>
    <name type="synonym">Stilbospora chartarum</name>
    <dbReference type="NCBI Taxonomy" id="1280523"/>
    <lineage>
        <taxon>Eukaryota</taxon>
        <taxon>Fungi</taxon>
        <taxon>Dikarya</taxon>
        <taxon>Ascomycota</taxon>
        <taxon>Pezizomycotina</taxon>
        <taxon>Sordariomycetes</taxon>
        <taxon>Hypocreomycetidae</taxon>
        <taxon>Hypocreales</taxon>
        <taxon>Stachybotryaceae</taxon>
        <taxon>Stachybotrys</taxon>
    </lineage>
</organism>
<feature type="compositionally biased region" description="Low complexity" evidence="1">
    <location>
        <begin position="72"/>
        <end position="87"/>
    </location>
</feature>
<gene>
    <name evidence="2" type="ORF">S7711_11445</name>
</gene>
<sequence length="162" mass="18533">MTYKDILFVRQDYSVSVWTENPHNIHPRKLSDALLGDFQESEFEIWLTGGIYLIYIDAHALKKSQGPMQQTSQSNLSNKSASKLSKQGPQQQIDDMKLAQERLRQRHCNGTMTFFDRILNNHNPSFESCTEDESESMGERQQIVLSKGGNEADKDEGRSGYN</sequence>
<evidence type="ECO:0000313" key="2">
    <source>
        <dbReference type="EMBL" id="KEY71563.1"/>
    </source>
</evidence>
<dbReference type="AlphaFoldDB" id="A0A084B1Y4"/>
<evidence type="ECO:0000256" key="1">
    <source>
        <dbReference type="SAM" id="MobiDB-lite"/>
    </source>
</evidence>
<name>A0A084B1Y4_STACB</name>
<feature type="region of interest" description="Disordered" evidence="1">
    <location>
        <begin position="66"/>
        <end position="93"/>
    </location>
</feature>
<keyword evidence="3" id="KW-1185">Reference proteome</keyword>
<evidence type="ECO:0000313" key="3">
    <source>
        <dbReference type="Proteomes" id="UP000028045"/>
    </source>
</evidence>
<accession>A0A084B1Y4</accession>
<feature type="compositionally biased region" description="Basic and acidic residues" evidence="1">
    <location>
        <begin position="150"/>
        <end position="162"/>
    </location>
</feature>
<dbReference type="HOGENOM" id="CLU_1636521_0_0_1"/>
<feature type="region of interest" description="Disordered" evidence="1">
    <location>
        <begin position="125"/>
        <end position="162"/>
    </location>
</feature>
<reference evidence="2 3" key="1">
    <citation type="journal article" date="2014" name="BMC Genomics">
        <title>Comparative genome sequencing reveals chemotype-specific gene clusters in the toxigenic black mold Stachybotrys.</title>
        <authorList>
            <person name="Semeiks J."/>
            <person name="Borek D."/>
            <person name="Otwinowski Z."/>
            <person name="Grishin N.V."/>
        </authorList>
    </citation>
    <scope>NUCLEOTIDE SEQUENCE [LARGE SCALE GENOMIC DNA]</scope>
    <source>
        <strain evidence="3">CBS 109288 / IBT 7711</strain>
    </source>
</reference>
<dbReference type="Proteomes" id="UP000028045">
    <property type="component" value="Unassembled WGS sequence"/>
</dbReference>
<proteinExistence type="predicted"/>
<protein>
    <submittedName>
        <fullName evidence="2">Uncharacterized protein</fullName>
    </submittedName>
</protein>
<dbReference type="EMBL" id="KL648261">
    <property type="protein sequence ID" value="KEY71563.1"/>
    <property type="molecule type" value="Genomic_DNA"/>
</dbReference>